<comment type="caution">
    <text evidence="4">The sequence shown here is derived from an EMBL/GenBank/DDBJ whole genome shotgun (WGS) entry which is preliminary data.</text>
</comment>
<feature type="compositionally biased region" description="Basic and acidic residues" evidence="1">
    <location>
        <begin position="1"/>
        <end position="23"/>
    </location>
</feature>
<feature type="transmembrane region" description="Helical" evidence="2">
    <location>
        <begin position="97"/>
        <end position="118"/>
    </location>
</feature>
<organism evidence="4 5">
    <name type="scientific">Actinoallomurus liliacearum</name>
    <dbReference type="NCBI Taxonomy" id="1080073"/>
    <lineage>
        <taxon>Bacteria</taxon>
        <taxon>Bacillati</taxon>
        <taxon>Actinomycetota</taxon>
        <taxon>Actinomycetes</taxon>
        <taxon>Streptosporangiales</taxon>
        <taxon>Thermomonosporaceae</taxon>
        <taxon>Actinoallomurus</taxon>
    </lineage>
</organism>
<dbReference type="PROSITE" id="PS51173">
    <property type="entry name" value="CBM2"/>
    <property type="match status" value="1"/>
</dbReference>
<feature type="compositionally biased region" description="Pro residues" evidence="1">
    <location>
        <begin position="38"/>
        <end position="48"/>
    </location>
</feature>
<feature type="domain" description="CBM2" evidence="3">
    <location>
        <begin position="145"/>
        <end position="252"/>
    </location>
</feature>
<keyword evidence="2" id="KW-0812">Transmembrane</keyword>
<dbReference type="Proteomes" id="UP001500212">
    <property type="component" value="Unassembled WGS sequence"/>
</dbReference>
<sequence length="254" mass="26398">MAMGDRDGEEVLPHLRTTEEIQRPARPIPATDVQVVPAPEPPSAPPAAPVTVQERVSIPPPPYGAPPTVEQSVPVLPGGPRRPAGPSRPGRRVPRRLGLIAAAVVGVLLVAVVALLTVSGTSADDPDQPATTPCRHLPCVPSSNPSTAAPAAQVAYRTVERDAGYFEGTVTIANHGDRPMPSWTLSFTYPGADIRNTWDAVLQRRGTETVLTGKTTSPPIAPGATLQVRFGGSGSPSMPTDCRLNGAPCAFVAG</sequence>
<dbReference type="Gene3D" id="2.60.40.290">
    <property type="match status" value="1"/>
</dbReference>
<gene>
    <name evidence="4" type="ORF">GCM10023195_44380</name>
</gene>
<dbReference type="SMART" id="SM00637">
    <property type="entry name" value="CBD_II"/>
    <property type="match status" value="1"/>
</dbReference>
<reference evidence="5" key="1">
    <citation type="journal article" date="2019" name="Int. J. Syst. Evol. Microbiol.">
        <title>The Global Catalogue of Microorganisms (GCM) 10K type strain sequencing project: providing services to taxonomists for standard genome sequencing and annotation.</title>
        <authorList>
            <consortium name="The Broad Institute Genomics Platform"/>
            <consortium name="The Broad Institute Genome Sequencing Center for Infectious Disease"/>
            <person name="Wu L."/>
            <person name="Ma J."/>
        </authorList>
    </citation>
    <scope>NUCLEOTIDE SEQUENCE [LARGE SCALE GENOMIC DNA]</scope>
    <source>
        <strain evidence="5">JCM 17938</strain>
    </source>
</reference>
<keyword evidence="2" id="KW-1133">Transmembrane helix</keyword>
<dbReference type="InterPro" id="IPR008965">
    <property type="entry name" value="CBM2/CBM3_carb-bd_dom_sf"/>
</dbReference>
<keyword evidence="2" id="KW-0472">Membrane</keyword>
<dbReference type="EMBL" id="BAABHJ010000012">
    <property type="protein sequence ID" value="GAA4610664.1"/>
    <property type="molecule type" value="Genomic_DNA"/>
</dbReference>
<dbReference type="InterPro" id="IPR001919">
    <property type="entry name" value="CBD2"/>
</dbReference>
<accession>A0ABP8TP58</accession>
<evidence type="ECO:0000313" key="5">
    <source>
        <dbReference type="Proteomes" id="UP001500212"/>
    </source>
</evidence>
<proteinExistence type="predicted"/>
<evidence type="ECO:0000259" key="3">
    <source>
        <dbReference type="PROSITE" id="PS51173"/>
    </source>
</evidence>
<name>A0ABP8TP58_9ACTN</name>
<evidence type="ECO:0000256" key="2">
    <source>
        <dbReference type="SAM" id="Phobius"/>
    </source>
</evidence>
<feature type="compositionally biased region" description="Low complexity" evidence="1">
    <location>
        <begin position="73"/>
        <end position="88"/>
    </location>
</feature>
<feature type="region of interest" description="Disordered" evidence="1">
    <location>
        <begin position="1"/>
        <end position="92"/>
    </location>
</feature>
<evidence type="ECO:0000313" key="4">
    <source>
        <dbReference type="EMBL" id="GAA4610664.1"/>
    </source>
</evidence>
<dbReference type="InterPro" id="IPR012291">
    <property type="entry name" value="CBM2_carb-bd_dom_sf"/>
</dbReference>
<dbReference type="Pfam" id="PF00553">
    <property type="entry name" value="CBM_2"/>
    <property type="match status" value="1"/>
</dbReference>
<evidence type="ECO:0000256" key="1">
    <source>
        <dbReference type="SAM" id="MobiDB-lite"/>
    </source>
</evidence>
<keyword evidence="5" id="KW-1185">Reference proteome</keyword>
<dbReference type="RefSeq" id="WP_345357411.1">
    <property type="nucleotide sequence ID" value="NZ_BAABHJ010000012.1"/>
</dbReference>
<dbReference type="SUPFAM" id="SSF49384">
    <property type="entry name" value="Carbohydrate-binding domain"/>
    <property type="match status" value="1"/>
</dbReference>
<protein>
    <recommendedName>
        <fullName evidence="3">CBM2 domain-containing protein</fullName>
    </recommendedName>
</protein>